<organism evidence="3">
    <name type="scientific">uncultured prokaryote</name>
    <dbReference type="NCBI Taxonomy" id="198431"/>
    <lineage>
        <taxon>unclassified sequences</taxon>
        <taxon>environmental samples</taxon>
    </lineage>
</organism>
<dbReference type="Pfam" id="PF12288">
    <property type="entry name" value="CsoS2_M"/>
    <property type="match status" value="2"/>
</dbReference>
<evidence type="ECO:0000256" key="1">
    <source>
        <dbReference type="ARBA" id="ARBA00022737"/>
    </source>
</evidence>
<sequence length="793" mass="80709">MSGKELARQRRAMMSRVGKQGSGGARTARPGPRPAAAVVAKPSQPEPRPAEPGASVPVPIPASVPETPTFADSALDEICEFVEANPDALGADGGSVRALCRQRRQALASVGKKALPSKGDAASAQRGRGKGVAGVGGVVLPAADASGRELARQRRVALSRSGRGDAEPARPSGRVRPQRGDAPPKVEVGTTLSGRIVTGTQVERKGRVSGNEAGSCRIVTGTEYIGSEQFSSFCEGRPQAGPAKVGESTTTSGQLVSGSEVGRSKKVTGDEAGTCTVVTGTEYLGRERFADFCATNGITPRPDKVAVGVTERKGMPVTGSDEARAGRVTGTEPGAARSITGSQYADAGAARFTINGPSKVALTHTVAGRPVSGTEVGRSIKVTGDEAGSCRQVSGTEYLSNEQFHSVCQTRPEPAPVKVGVDASRNGQRITGNLVDRSERVTGNEPGSCQRVTGSQYGSSRICGGGAEKVGESHTLSGSAVTGTEIGHRPQMTGDERGGCLPVTGNEYVAQEQYAAYCPPDTIAPQPPVKVGRSETPRGLPVSGTMMGRSGLVTGNEPGSGVAVSGTPYAGLEQTRAACGCGCGCCPAGAAPGGAVDPRPTATPPAPRMAIRPMVGPAAGRGVAPSFAEEPAPAATDFSIVSPSRQAQEFRSRITGSDNHGGGGRITGPINLATGLVSGTPEFRYRDDHGTVAEVAPQAEEAVAPARITGEGRDAGVRITGDDWARSGRVTGTEGQWAQGRNLTLRGEARGAAASAWANKGRERVEVPPARITGSAGNAGKGAVITVSGGARG</sequence>
<dbReference type="InterPro" id="IPR020990">
    <property type="entry name" value="CSOS2/2B"/>
</dbReference>
<evidence type="ECO:0000313" key="3">
    <source>
        <dbReference type="EMBL" id="AGE14126.1"/>
    </source>
</evidence>
<feature type="region of interest" description="Disordered" evidence="2">
    <location>
        <begin position="771"/>
        <end position="793"/>
    </location>
</feature>
<dbReference type="GO" id="GO:0043886">
    <property type="term" value="F:structural constituent of carboxysome shell"/>
    <property type="evidence" value="ECO:0007669"/>
    <property type="project" value="InterPro"/>
</dbReference>
<feature type="region of interest" description="Disordered" evidence="2">
    <location>
        <begin position="236"/>
        <end position="267"/>
    </location>
</feature>
<feature type="compositionally biased region" description="Low complexity" evidence="2">
    <location>
        <begin position="25"/>
        <end position="40"/>
    </location>
</feature>
<feature type="region of interest" description="Disordered" evidence="2">
    <location>
        <begin position="1"/>
        <end position="69"/>
    </location>
</feature>
<name>M1GLU2_9ZZZZ</name>
<feature type="region of interest" description="Disordered" evidence="2">
    <location>
        <begin position="108"/>
        <end position="132"/>
    </location>
</feature>
<proteinExistence type="predicted"/>
<feature type="compositionally biased region" description="Polar residues" evidence="2">
    <location>
        <begin position="247"/>
        <end position="257"/>
    </location>
</feature>
<feature type="region of interest" description="Disordered" evidence="2">
    <location>
        <begin position="526"/>
        <end position="545"/>
    </location>
</feature>
<protein>
    <submittedName>
        <fullName evidence="3">Carboxysome shell protein CsoS2</fullName>
    </submittedName>
</protein>
<keyword evidence="1" id="KW-0677">Repeat</keyword>
<evidence type="ECO:0000256" key="2">
    <source>
        <dbReference type="SAM" id="MobiDB-lite"/>
    </source>
</evidence>
<feature type="compositionally biased region" description="Low complexity" evidence="2">
    <location>
        <begin position="52"/>
        <end position="65"/>
    </location>
</feature>
<reference evidence="3" key="1">
    <citation type="journal article" date="2013" name="Appl. Environ. Microbiol.">
        <title>RubisCO Gene Clusters Found in a Metagenome Microarray from Acid Mine Drainage.</title>
        <authorList>
            <person name="Guo X."/>
            <person name="Yin H."/>
            <person name="Cong J."/>
            <person name="Dai Z."/>
            <person name="Liang Y."/>
            <person name="Liu X."/>
        </authorList>
    </citation>
    <scope>NUCLEOTIDE SEQUENCE</scope>
</reference>
<dbReference type="AlphaFoldDB" id="M1GLU2"/>
<feature type="region of interest" description="Disordered" evidence="2">
    <location>
        <begin position="469"/>
        <end position="496"/>
    </location>
</feature>
<accession>M1GLU2</accession>
<dbReference type="EMBL" id="JQ815896">
    <property type="protein sequence ID" value="AGE14126.1"/>
    <property type="molecule type" value="Genomic_DNA"/>
</dbReference>
<feature type="region of interest" description="Disordered" evidence="2">
    <location>
        <begin position="149"/>
        <end position="188"/>
    </location>
</feature>